<sequence length="585" mass="62614">MHALFLVLASILSARLVHSAAPNPHQLFALQSAAALADAAATTNSTAYAIHRDEEVLPRARGGMYKRHRRPRMGGLKHGHHRDLQAREEGALMQQRSLEAGLERERIRRTTASDLDKRGNAASDLDKRGNGGVWTGVSSYYLFALYDSDRYAVLDAIKSGGFSVVRIFIAGVAANNKGSNSRAVNDVEPNEVGVYDDTILGLVDQLMVDCKERGLKLLIALSDRYALGFWSTDCYATHLNIVQPGSSGAQKVADASKFYTDEWTISMFEKRLAHIMKHSNALMGGRTWAELESVIFAVEPQNEPQGHMLMASSTWACDRAAYLKSLIQSNILVSSGGGITTTDSLGSWAVNCNSIDIVSVHDYGTSAGVTASALASARSNHPDKQIIMGEWGVAGANKAQIVAAFVAAFRDQGLSWMYWEVVRPGKAASDFEVWTDEPAWQALIGQPYTISPASSSSSWSASSKSASLATSSSPAWSSSAAAATTTWSPSPTTTAAWSKTSTWTSSSSPAAWTPSSSSVAWTPSSSAATWTTSTRAWTSSSAPAWTPSPSSSSSSPAWSPTSQAWRPTTTATWTTSTRAWQSGSS</sequence>
<evidence type="ECO:0000256" key="2">
    <source>
        <dbReference type="ARBA" id="ARBA00022801"/>
    </source>
</evidence>
<evidence type="ECO:0000256" key="1">
    <source>
        <dbReference type="ARBA" id="ARBA00005641"/>
    </source>
</evidence>
<evidence type="ECO:0000256" key="3">
    <source>
        <dbReference type="ARBA" id="ARBA00023295"/>
    </source>
</evidence>
<organism evidence="7 8">
    <name type="scientific">Rhodotorula mucilaginosa</name>
    <name type="common">Yeast</name>
    <name type="synonym">Rhodotorula rubra</name>
    <dbReference type="NCBI Taxonomy" id="5537"/>
    <lineage>
        <taxon>Eukaryota</taxon>
        <taxon>Fungi</taxon>
        <taxon>Dikarya</taxon>
        <taxon>Basidiomycota</taxon>
        <taxon>Pucciniomycotina</taxon>
        <taxon>Microbotryomycetes</taxon>
        <taxon>Sporidiobolales</taxon>
        <taxon>Sporidiobolaceae</taxon>
        <taxon>Rhodotorula</taxon>
    </lineage>
</organism>
<comment type="similarity">
    <text evidence="1">Belongs to the glycosyl hydrolase 5 (cellulase A) family.</text>
</comment>
<evidence type="ECO:0000259" key="6">
    <source>
        <dbReference type="Pfam" id="PF26410"/>
    </source>
</evidence>
<feature type="signal peptide" evidence="5">
    <location>
        <begin position="1"/>
        <end position="19"/>
    </location>
</feature>
<protein>
    <recommendedName>
        <fullName evidence="6">Glycoside hydrolase family 5 domain-containing protein</fullName>
    </recommendedName>
</protein>
<evidence type="ECO:0000313" key="8">
    <source>
        <dbReference type="Proteomes" id="UP000777482"/>
    </source>
</evidence>
<dbReference type="Gene3D" id="3.20.20.80">
    <property type="entry name" value="Glycosidases"/>
    <property type="match status" value="1"/>
</dbReference>
<feature type="region of interest" description="Disordered" evidence="4">
    <location>
        <begin position="69"/>
        <end position="90"/>
    </location>
</feature>
<feature type="chain" id="PRO_5040290823" description="Glycoside hydrolase family 5 domain-containing protein" evidence="5">
    <location>
        <begin position="20"/>
        <end position="585"/>
    </location>
</feature>
<name>A0A9P6VSI8_RHOMI</name>
<evidence type="ECO:0000256" key="5">
    <source>
        <dbReference type="SAM" id="SignalP"/>
    </source>
</evidence>
<dbReference type="InterPro" id="IPR001547">
    <property type="entry name" value="Glyco_hydro_5"/>
</dbReference>
<feature type="region of interest" description="Disordered" evidence="4">
    <location>
        <begin position="502"/>
        <end position="521"/>
    </location>
</feature>
<gene>
    <name evidence="7" type="ORF">C6P46_002470</name>
</gene>
<evidence type="ECO:0000256" key="4">
    <source>
        <dbReference type="SAM" id="MobiDB-lite"/>
    </source>
</evidence>
<keyword evidence="8" id="KW-1185">Reference proteome</keyword>
<dbReference type="AlphaFoldDB" id="A0A9P6VSI8"/>
<accession>A0A9P6VSI8</accession>
<reference evidence="7 8" key="1">
    <citation type="submission" date="2020-11" db="EMBL/GenBank/DDBJ databases">
        <title>Kefir isolates.</title>
        <authorList>
            <person name="Marcisauskas S."/>
            <person name="Kim Y."/>
            <person name="Blasche S."/>
        </authorList>
    </citation>
    <scope>NUCLEOTIDE SEQUENCE [LARGE SCALE GENOMIC DNA]</scope>
    <source>
        <strain evidence="7 8">KR</strain>
    </source>
</reference>
<keyword evidence="2" id="KW-0378">Hydrolase</keyword>
<feature type="compositionally biased region" description="Basic residues" evidence="4">
    <location>
        <begin position="69"/>
        <end position="81"/>
    </location>
</feature>
<keyword evidence="5" id="KW-0732">Signal</keyword>
<dbReference type="InterPro" id="IPR017853">
    <property type="entry name" value="GH"/>
</dbReference>
<dbReference type="EMBL" id="PUHQ01000190">
    <property type="protein sequence ID" value="KAG0653578.1"/>
    <property type="molecule type" value="Genomic_DNA"/>
</dbReference>
<feature type="domain" description="Glycoside hydrolase family 5" evidence="6">
    <location>
        <begin position="154"/>
        <end position="340"/>
    </location>
</feature>
<evidence type="ECO:0000313" key="7">
    <source>
        <dbReference type="EMBL" id="KAG0653578.1"/>
    </source>
</evidence>
<feature type="region of interest" description="Disordered" evidence="4">
    <location>
        <begin position="539"/>
        <end position="585"/>
    </location>
</feature>
<dbReference type="Proteomes" id="UP000777482">
    <property type="component" value="Unassembled WGS sequence"/>
</dbReference>
<dbReference type="Pfam" id="PF26410">
    <property type="entry name" value="GH5_mannosidase"/>
    <property type="match status" value="1"/>
</dbReference>
<comment type="caution">
    <text evidence="7">The sequence shown here is derived from an EMBL/GenBank/DDBJ whole genome shotgun (WGS) entry which is preliminary data.</text>
</comment>
<feature type="region of interest" description="Disordered" evidence="4">
    <location>
        <begin position="103"/>
        <end position="122"/>
    </location>
</feature>
<keyword evidence="3" id="KW-0326">Glycosidase</keyword>
<proteinExistence type="inferred from homology"/>
<dbReference type="SUPFAM" id="SSF51445">
    <property type="entry name" value="(Trans)glycosidases"/>
    <property type="match status" value="1"/>
</dbReference>
<dbReference type="OrthoDB" id="428177at2759"/>